<reference evidence="1 2" key="1">
    <citation type="submission" date="2023-11" db="EMBL/GenBank/DDBJ databases">
        <title>Halocaridina rubra genome assembly.</title>
        <authorList>
            <person name="Smith C."/>
        </authorList>
    </citation>
    <scope>NUCLEOTIDE SEQUENCE [LARGE SCALE GENOMIC DNA]</scope>
    <source>
        <strain evidence="1">EP-1</strain>
        <tissue evidence="1">Whole</tissue>
    </source>
</reference>
<evidence type="ECO:0000313" key="1">
    <source>
        <dbReference type="EMBL" id="KAK7041844.1"/>
    </source>
</evidence>
<keyword evidence="2" id="KW-1185">Reference proteome</keyword>
<evidence type="ECO:0000313" key="2">
    <source>
        <dbReference type="Proteomes" id="UP001381693"/>
    </source>
</evidence>
<organism evidence="1 2">
    <name type="scientific">Halocaridina rubra</name>
    <name type="common">Hawaiian red shrimp</name>
    <dbReference type="NCBI Taxonomy" id="373956"/>
    <lineage>
        <taxon>Eukaryota</taxon>
        <taxon>Metazoa</taxon>
        <taxon>Ecdysozoa</taxon>
        <taxon>Arthropoda</taxon>
        <taxon>Crustacea</taxon>
        <taxon>Multicrustacea</taxon>
        <taxon>Malacostraca</taxon>
        <taxon>Eumalacostraca</taxon>
        <taxon>Eucarida</taxon>
        <taxon>Decapoda</taxon>
        <taxon>Pleocyemata</taxon>
        <taxon>Caridea</taxon>
        <taxon>Atyoidea</taxon>
        <taxon>Atyidae</taxon>
        <taxon>Halocaridina</taxon>
    </lineage>
</organism>
<gene>
    <name evidence="1" type="ORF">SK128_023530</name>
</gene>
<dbReference type="EMBL" id="JAXCGZ010021877">
    <property type="protein sequence ID" value="KAK7041844.1"/>
    <property type="molecule type" value="Genomic_DNA"/>
</dbReference>
<dbReference type="AlphaFoldDB" id="A0AAN8WP79"/>
<name>A0AAN8WP79_HALRR</name>
<comment type="caution">
    <text evidence="1">The sequence shown here is derived from an EMBL/GenBank/DDBJ whole genome shotgun (WGS) entry which is preliminary data.</text>
</comment>
<accession>A0AAN8WP79</accession>
<protein>
    <submittedName>
        <fullName evidence="1">Uncharacterized protein</fullName>
    </submittedName>
</protein>
<dbReference type="Proteomes" id="UP001381693">
    <property type="component" value="Unassembled WGS sequence"/>
</dbReference>
<sequence>MGVHRATINAVGMPGDCNSCRVLDSALIQFQSVCVLPQIGTNFDETILHVLHAGVTILPMGYPGMTIQS</sequence>
<feature type="non-terminal residue" evidence="1">
    <location>
        <position position="69"/>
    </location>
</feature>
<proteinExistence type="predicted"/>